<comment type="caution">
    <text evidence="2">The sequence shown here is derived from an EMBL/GenBank/DDBJ whole genome shotgun (WGS) entry which is preliminary data.</text>
</comment>
<dbReference type="OrthoDB" id="2505365at2759"/>
<evidence type="ECO:0000313" key="3">
    <source>
        <dbReference type="Proteomes" id="UP000765509"/>
    </source>
</evidence>
<proteinExistence type="predicted"/>
<evidence type="ECO:0000259" key="1">
    <source>
        <dbReference type="Pfam" id="PF24626"/>
    </source>
</evidence>
<sequence length="124" mass="14237">MWLGPFAILRKVNTHAYHVKLPSQLKSRHPVFHMSLLEPVKTSTSPNRHQVPPPPVIIKEDEEWEVSNTGLKSQERKIMVFGGMQRFQSRSEKCTCDPTGNLKNFPELVKDFHSSYPDKPGRNS</sequence>
<protein>
    <recommendedName>
        <fullName evidence="1">Tf2-1-like SH3-like domain-containing protein</fullName>
    </recommendedName>
</protein>
<evidence type="ECO:0000313" key="2">
    <source>
        <dbReference type="EMBL" id="MBW0524277.1"/>
    </source>
</evidence>
<gene>
    <name evidence="2" type="ORF">O181_063992</name>
</gene>
<organism evidence="2 3">
    <name type="scientific">Austropuccinia psidii MF-1</name>
    <dbReference type="NCBI Taxonomy" id="1389203"/>
    <lineage>
        <taxon>Eukaryota</taxon>
        <taxon>Fungi</taxon>
        <taxon>Dikarya</taxon>
        <taxon>Basidiomycota</taxon>
        <taxon>Pucciniomycotina</taxon>
        <taxon>Pucciniomycetes</taxon>
        <taxon>Pucciniales</taxon>
        <taxon>Sphaerophragmiaceae</taxon>
        <taxon>Austropuccinia</taxon>
    </lineage>
</organism>
<dbReference type="Proteomes" id="UP000765509">
    <property type="component" value="Unassembled WGS sequence"/>
</dbReference>
<dbReference type="AlphaFoldDB" id="A0A9Q3I1V9"/>
<dbReference type="Pfam" id="PF24626">
    <property type="entry name" value="SH3_Tf2-1"/>
    <property type="match status" value="1"/>
</dbReference>
<accession>A0A9Q3I1V9</accession>
<feature type="domain" description="Tf2-1-like SH3-like" evidence="1">
    <location>
        <begin position="3"/>
        <end position="40"/>
    </location>
</feature>
<dbReference type="InterPro" id="IPR056924">
    <property type="entry name" value="SH3_Tf2-1"/>
</dbReference>
<reference evidence="2" key="1">
    <citation type="submission" date="2021-03" db="EMBL/GenBank/DDBJ databases">
        <title>Draft genome sequence of rust myrtle Austropuccinia psidii MF-1, a brazilian biotype.</title>
        <authorList>
            <person name="Quecine M.C."/>
            <person name="Pachon D.M.R."/>
            <person name="Bonatelli M.L."/>
            <person name="Correr F.H."/>
            <person name="Franceschini L.M."/>
            <person name="Leite T.F."/>
            <person name="Margarido G.R.A."/>
            <person name="Almeida C.A."/>
            <person name="Ferrarezi J.A."/>
            <person name="Labate C.A."/>
        </authorList>
    </citation>
    <scope>NUCLEOTIDE SEQUENCE</scope>
    <source>
        <strain evidence="2">MF-1</strain>
    </source>
</reference>
<keyword evidence="3" id="KW-1185">Reference proteome</keyword>
<name>A0A9Q3I1V9_9BASI</name>
<dbReference type="EMBL" id="AVOT02030932">
    <property type="protein sequence ID" value="MBW0524277.1"/>
    <property type="molecule type" value="Genomic_DNA"/>
</dbReference>